<gene>
    <name evidence="1" type="ORF">L202_01869</name>
</gene>
<dbReference type="Proteomes" id="UP000094065">
    <property type="component" value="Unassembled WGS sequence"/>
</dbReference>
<proteinExistence type="predicted"/>
<organism evidence="1 2">
    <name type="scientific">Cryptococcus amylolentus CBS 6039</name>
    <dbReference type="NCBI Taxonomy" id="1295533"/>
    <lineage>
        <taxon>Eukaryota</taxon>
        <taxon>Fungi</taxon>
        <taxon>Dikarya</taxon>
        <taxon>Basidiomycota</taxon>
        <taxon>Agaricomycotina</taxon>
        <taxon>Tremellomycetes</taxon>
        <taxon>Tremellales</taxon>
        <taxon>Cryptococcaceae</taxon>
        <taxon>Cryptococcus</taxon>
    </lineage>
</organism>
<comment type="caution">
    <text evidence="1">The sequence shown here is derived from an EMBL/GenBank/DDBJ whole genome shotgun (WGS) entry which is preliminary data.</text>
</comment>
<evidence type="ECO:0000313" key="2">
    <source>
        <dbReference type="Proteomes" id="UP000094065"/>
    </source>
</evidence>
<dbReference type="EMBL" id="AWGJ01000003">
    <property type="protein sequence ID" value="ODN81439.1"/>
    <property type="molecule type" value="Genomic_DNA"/>
</dbReference>
<keyword evidence="2" id="KW-1185">Reference proteome</keyword>
<sequence length="57" mass="6262">MFFFNIFRKNFSFQGKGDSSQAAYAIPAGQKAPRVDEDEELLRLRGGCFGGSGTGKR</sequence>
<dbReference type="OrthoDB" id="10465120at2759"/>
<dbReference type="RefSeq" id="XP_018995758.1">
    <property type="nucleotide sequence ID" value="XM_019135355.1"/>
</dbReference>
<reference evidence="1 2" key="1">
    <citation type="submission" date="2016-06" db="EMBL/GenBank/DDBJ databases">
        <title>Evolution of pathogenesis and genome organization in the Tremellales.</title>
        <authorList>
            <person name="Cuomo C."/>
            <person name="Litvintseva A."/>
            <person name="Heitman J."/>
            <person name="Chen Y."/>
            <person name="Sun S."/>
            <person name="Springer D."/>
            <person name="Dromer F."/>
            <person name="Young S."/>
            <person name="Zeng Q."/>
            <person name="Chapman S."/>
            <person name="Gujja S."/>
            <person name="Saif S."/>
            <person name="Birren B."/>
        </authorList>
    </citation>
    <scope>NUCLEOTIDE SEQUENCE [LARGE SCALE GENOMIC DNA]</scope>
    <source>
        <strain evidence="1 2">CBS 6039</strain>
    </source>
</reference>
<dbReference type="GeneID" id="30153178"/>
<protein>
    <submittedName>
        <fullName evidence="1">Uncharacterized protein</fullName>
    </submittedName>
</protein>
<accession>A0A1E3HYR1</accession>
<evidence type="ECO:0000313" key="1">
    <source>
        <dbReference type="EMBL" id="ODN81439.1"/>
    </source>
</evidence>
<dbReference type="AlphaFoldDB" id="A0A1E3HYR1"/>
<name>A0A1E3HYR1_9TREE</name>